<evidence type="ECO:0000259" key="4">
    <source>
        <dbReference type="Pfam" id="PF01276"/>
    </source>
</evidence>
<dbReference type="EMBL" id="BA000040">
    <property type="protein sequence ID" value="BAC48739.1"/>
    <property type="molecule type" value="Genomic_DNA"/>
</dbReference>
<dbReference type="InterPro" id="IPR036633">
    <property type="entry name" value="Prn/Lys/Arg_de-COase_C_sf"/>
</dbReference>
<dbReference type="Proteomes" id="UP000002526">
    <property type="component" value="Chromosome"/>
</dbReference>
<reference evidence="6" key="1">
    <citation type="journal article" date="2002" name="DNA Res.">
        <title>Complete genomic sequence of nitrogen-fixing symbiotic bacterium Bradyrhizobium japonicum USDA110.</title>
        <authorList>
            <person name="Kaneko T."/>
            <person name="Nakamura Y."/>
            <person name="Sato S."/>
            <person name="Minamisawa K."/>
            <person name="Uchiumi T."/>
            <person name="Sasamoto S."/>
            <person name="Watanabe A."/>
            <person name="Idesawa K."/>
            <person name="Iriguchi M."/>
            <person name="Kawashima K."/>
            <person name="Kohara M."/>
            <person name="Matsumoto M."/>
            <person name="Shimpo S."/>
            <person name="Tsuruoka H."/>
            <person name="Wada T."/>
            <person name="Yamada M."/>
            <person name="Tabata S."/>
        </authorList>
    </citation>
    <scope>NUCLEOTIDE SEQUENCE [LARGE SCALE GENOMIC DNA]</scope>
    <source>
        <strain evidence="6">JCM 10833 / BCRC 13528 / IAM 13628 / NBRC 14792 / USDA 110</strain>
    </source>
</reference>
<gene>
    <name evidence="5" type="ordered locus">blr3474</name>
</gene>
<keyword evidence="6" id="KW-1185">Reference proteome</keyword>
<evidence type="ECO:0000256" key="2">
    <source>
        <dbReference type="ARBA" id="ARBA00022576"/>
    </source>
</evidence>
<dbReference type="GO" id="GO:0008483">
    <property type="term" value="F:transaminase activity"/>
    <property type="evidence" value="ECO:0000318"/>
    <property type="project" value="GO_Central"/>
</dbReference>
<organism evidence="5 6">
    <name type="scientific">Bradyrhizobium diazoefficiens (strain JCM 10833 / BCRC 13528 / IAM 13628 / NBRC 14792 / USDA 110)</name>
    <dbReference type="NCBI Taxonomy" id="224911"/>
    <lineage>
        <taxon>Bacteria</taxon>
        <taxon>Pseudomonadati</taxon>
        <taxon>Pseudomonadota</taxon>
        <taxon>Alphaproteobacteria</taxon>
        <taxon>Hyphomicrobiales</taxon>
        <taxon>Nitrobacteraceae</taxon>
        <taxon>Bradyrhizobium</taxon>
    </lineage>
</organism>
<keyword evidence="2" id="KW-0032">Aminotransferase</keyword>
<dbReference type="EnsemblBacteria" id="BAC48739">
    <property type="protein sequence ID" value="BAC48739"/>
    <property type="gene ID" value="BAC48739"/>
</dbReference>
<dbReference type="OrthoDB" id="9761189at2"/>
<dbReference type="PhylomeDB" id="Q89PK6"/>
<evidence type="ECO:0000256" key="3">
    <source>
        <dbReference type="ARBA" id="ARBA00022679"/>
    </source>
</evidence>
<dbReference type="InParanoid" id="Q89PK6"/>
<evidence type="ECO:0000313" key="5">
    <source>
        <dbReference type="EMBL" id="BAC48739.1"/>
    </source>
</evidence>
<dbReference type="KEGG" id="bja:blr3474"/>
<dbReference type="InterPro" id="IPR015424">
    <property type="entry name" value="PyrdxlP-dep_Trfase"/>
</dbReference>
<dbReference type="SUPFAM" id="SSF55904">
    <property type="entry name" value="Ornithine decarboxylase C-terminal domain"/>
    <property type="match status" value="1"/>
</dbReference>
<proteinExistence type="predicted"/>
<dbReference type="InterPro" id="IPR050881">
    <property type="entry name" value="LL-DAP_aminotransferase"/>
</dbReference>
<dbReference type="PANTHER" id="PTHR42832:SF4">
    <property type="entry name" value="BLR3474 PROTEIN"/>
    <property type="match status" value="1"/>
</dbReference>
<comment type="cofactor">
    <cofactor evidence="1">
        <name>pyridoxal 5'-phosphate</name>
        <dbReference type="ChEBI" id="CHEBI:597326"/>
    </cofactor>
</comment>
<dbReference type="SUPFAM" id="SSF53383">
    <property type="entry name" value="PLP-dependent transferases"/>
    <property type="match status" value="1"/>
</dbReference>
<protein>
    <submittedName>
        <fullName evidence="5">Blr3474 protein</fullName>
    </submittedName>
</protein>
<dbReference type="InterPro" id="IPR000310">
    <property type="entry name" value="Orn/Lys/Arg_deCO2ase_major_dom"/>
</dbReference>
<dbReference type="Gene3D" id="3.90.105.10">
    <property type="entry name" value="Molybdopterin biosynthesis moea protein, domain 2"/>
    <property type="match status" value="1"/>
</dbReference>
<feature type="domain" description="Orn/Lys/Arg decarboxylases family 1 pyridoxal-P attachment site" evidence="4">
    <location>
        <begin position="290"/>
        <end position="516"/>
    </location>
</feature>
<evidence type="ECO:0000313" key="6">
    <source>
        <dbReference type="Proteomes" id="UP000002526"/>
    </source>
</evidence>
<dbReference type="HOGENOM" id="CLU_007399_0_0_5"/>
<dbReference type="STRING" id="224911.AAV28_14400"/>
<accession>Q89PK6</accession>
<evidence type="ECO:0000256" key="1">
    <source>
        <dbReference type="ARBA" id="ARBA00001933"/>
    </source>
</evidence>
<dbReference type="AlphaFoldDB" id="Q89PK6"/>
<dbReference type="Pfam" id="PF01276">
    <property type="entry name" value="OKR_DC_1"/>
    <property type="match status" value="2"/>
</dbReference>
<dbReference type="InterPro" id="IPR015421">
    <property type="entry name" value="PyrdxlP-dep_Trfase_major"/>
</dbReference>
<name>Q89PK6_BRADU</name>
<dbReference type="PATRIC" id="fig|224911.5.peg.3477"/>
<dbReference type="PANTHER" id="PTHR42832">
    <property type="entry name" value="AMINO ACID AMINOTRANSFERASE"/>
    <property type="match status" value="1"/>
</dbReference>
<dbReference type="CDD" id="cd00615">
    <property type="entry name" value="Orn_deC_like"/>
    <property type="match status" value="1"/>
</dbReference>
<dbReference type="eggNOG" id="COG1982">
    <property type="taxonomic scope" value="Bacteria"/>
</dbReference>
<sequence>MGRDMPKDAKPAQQRIDQFFSGPGGRADNWRDLVDAAKAWSRGGDRAKYDAALADLFVTEEFHGYPGLQLMAALREAATTGDAATSLALATRLTQALTTRSFRQHAGDWNTNDEGNGETPDLVPQMFGPHAARRPYFETLIVTGLTSGSWPALANEWRKLRRPVDQFVYEPVIVGSLEDAFCATILNPNLAAVVINEGFALRSRHDAPVLRPLTSSAGLKDESDASALRLAHIIKHVRPELDLYLMSNRNVEEMAGNPEADVVRRIFYSVEELLELHLSILEGVQDRYDTPFFDNLKKYAQRPIGTFHALPIARGKSVFKSDWIRDMGEFYGLNLFLAESSATTGGLDSLLEPTGNIKKAQDKAARALGADRVFFVTNGTSTSNKMAVQALIGPGDIAIVDRNCHKSHHYGMVLAGAQPLYVEAFPMTEYSMYGAVPLKTIKQALLSARADGRLDRVKLLDLTNCTFDGHIYNTRRVMEECLAIKPDLIFLWDEAWFGFARFSPFLRRRTAMGAASEIEAWMRDPRSVAAYETQQAELGKSPSDQVLLKTRLIPDPRQIRLRVYQTNSTHKSMSAIRQGSMLAVKDVEFHTVEQQFKEAVFTHASTSPNQQLIASLDVSRRQMELEGYGLVANAIEIALAIRQAVNTNPLISKYFRILGADAMVPAQYRQSGFTDYLAAGTNWASALKSLDDDEFCLDPTRMTLVCGTAGFDGTQFKGILANDYNIQVNKTSRNSVLLQSNINNTRSDVAHLVRVLAEIAGEVDRGLTQGGANAKRAFEARVKSLMTDVPDLPNFSHFHQSFRGDAGAKTNEGDIRSGFYAAYDAAGCEFIRLADPEIDRRLKAGPDLVSASFVIPYPPGFPIMVPGQVITQETIDFMRKLDVKEIHGYDAKEGLKLVRAEALAKIGRPKPGAQPKLKAAS</sequence>
<feature type="domain" description="Orn/Lys/Arg decarboxylases family 1 pyridoxal-P attachment site" evidence="4">
    <location>
        <begin position="562"/>
        <end position="740"/>
    </location>
</feature>
<keyword evidence="3" id="KW-0808">Transferase</keyword>
<dbReference type="Gene3D" id="3.40.640.10">
    <property type="entry name" value="Type I PLP-dependent aspartate aminotransferase-like (Major domain)"/>
    <property type="match status" value="1"/>
</dbReference>